<name>X1UN64_9ZZZZ</name>
<feature type="non-terminal residue" evidence="2">
    <location>
        <position position="1"/>
    </location>
</feature>
<organism evidence="2">
    <name type="scientific">marine sediment metagenome</name>
    <dbReference type="NCBI Taxonomy" id="412755"/>
    <lineage>
        <taxon>unclassified sequences</taxon>
        <taxon>metagenomes</taxon>
        <taxon>ecological metagenomes</taxon>
    </lineage>
</organism>
<sequence length="80" mass="8867">NLRIRSPLPENSKSCDDRNLQGTQKGAYKPAYKKYQETAGNQPQDIPTELAEIVAVWAELPVHIKAAIKALVQTHTKGVK</sequence>
<evidence type="ECO:0000256" key="1">
    <source>
        <dbReference type="SAM" id="MobiDB-lite"/>
    </source>
</evidence>
<reference evidence="2" key="1">
    <citation type="journal article" date="2014" name="Front. Microbiol.">
        <title>High frequency of phylogenetically diverse reductive dehalogenase-homologous genes in deep subseafloor sedimentary metagenomes.</title>
        <authorList>
            <person name="Kawai M."/>
            <person name="Futagami T."/>
            <person name="Toyoda A."/>
            <person name="Takaki Y."/>
            <person name="Nishi S."/>
            <person name="Hori S."/>
            <person name="Arai W."/>
            <person name="Tsubouchi T."/>
            <person name="Morono Y."/>
            <person name="Uchiyama I."/>
            <person name="Ito T."/>
            <person name="Fujiyama A."/>
            <person name="Inagaki F."/>
            <person name="Takami H."/>
        </authorList>
    </citation>
    <scope>NUCLEOTIDE SEQUENCE</scope>
    <source>
        <strain evidence="2">Expedition CK06-06</strain>
    </source>
</reference>
<proteinExistence type="predicted"/>
<evidence type="ECO:0000313" key="2">
    <source>
        <dbReference type="EMBL" id="GAJ18918.1"/>
    </source>
</evidence>
<feature type="region of interest" description="Disordered" evidence="1">
    <location>
        <begin position="1"/>
        <end position="25"/>
    </location>
</feature>
<comment type="caution">
    <text evidence="2">The sequence shown here is derived from an EMBL/GenBank/DDBJ whole genome shotgun (WGS) entry which is preliminary data.</text>
</comment>
<accession>X1UN64</accession>
<gene>
    <name evidence="2" type="ORF">S12H4_58368</name>
</gene>
<dbReference type="EMBL" id="BARW01037893">
    <property type="protein sequence ID" value="GAJ18918.1"/>
    <property type="molecule type" value="Genomic_DNA"/>
</dbReference>
<dbReference type="AlphaFoldDB" id="X1UN64"/>
<protein>
    <submittedName>
        <fullName evidence="2">Uncharacterized protein</fullName>
    </submittedName>
</protein>